<name>A0A139Q301_STRMT</name>
<protein>
    <submittedName>
        <fullName evidence="2">Uncharacterized protein</fullName>
    </submittedName>
</protein>
<evidence type="ECO:0000313" key="2">
    <source>
        <dbReference type="EMBL" id="KXT96894.1"/>
    </source>
</evidence>
<keyword evidence="1" id="KW-0732">Signal</keyword>
<dbReference type="EMBL" id="LQOA01000049">
    <property type="protein sequence ID" value="KXT96894.1"/>
    <property type="molecule type" value="Genomic_DNA"/>
</dbReference>
<comment type="caution">
    <text evidence="2">The sequence shown here is derived from an EMBL/GenBank/DDBJ whole genome shotgun (WGS) entry which is preliminary data.</text>
</comment>
<feature type="signal peptide" evidence="1">
    <location>
        <begin position="1"/>
        <end position="22"/>
    </location>
</feature>
<dbReference type="PATRIC" id="fig|28037.234.peg.1806"/>
<feature type="chain" id="PRO_5007488889" evidence="1">
    <location>
        <begin position="23"/>
        <end position="104"/>
    </location>
</feature>
<dbReference type="RefSeq" id="WP_016397434.1">
    <property type="nucleotide sequence ID" value="NZ_JAZKTX010000010.1"/>
</dbReference>
<proteinExistence type="predicted"/>
<sequence length="104" mass="11785">MKKTVLTLLGATALSITVPITAAETSTTNNFEGPRYERIYSHRYSKTVTKYYNDDGYIPPTIYYSEYNDSFHSTFKGTLEIDSVRRSNGGTRVTYTGTLTGFWN</sequence>
<evidence type="ECO:0000256" key="1">
    <source>
        <dbReference type="SAM" id="SignalP"/>
    </source>
</evidence>
<dbReference type="Proteomes" id="UP000070136">
    <property type="component" value="Unassembled WGS sequence"/>
</dbReference>
<accession>A0A139Q301</accession>
<reference evidence="2 3" key="1">
    <citation type="submission" date="2016-01" db="EMBL/GenBank/DDBJ databases">
        <title>Highly variable Streptococcus oralis are common among viridans streptococci isolated from primates.</title>
        <authorList>
            <person name="Denapaite D."/>
            <person name="Rieger M."/>
            <person name="Koendgen S."/>
            <person name="Brueckner R."/>
            <person name="Ochigava I."/>
            <person name="Kappeler P."/>
            <person name="Maetz-Rensing K."/>
            <person name="Leendertz F."/>
            <person name="Hakenbeck R."/>
        </authorList>
    </citation>
    <scope>NUCLEOTIDE SEQUENCE [LARGE SCALE GENOMIC DNA]</scope>
    <source>
        <strain evidence="2 3">DD28</strain>
    </source>
</reference>
<gene>
    <name evidence="2" type="ORF">SMIDD28_01725</name>
</gene>
<evidence type="ECO:0000313" key="3">
    <source>
        <dbReference type="Proteomes" id="UP000070136"/>
    </source>
</evidence>
<dbReference type="AlphaFoldDB" id="A0A139Q301"/>
<organism evidence="2 3">
    <name type="scientific">Streptococcus mitis</name>
    <dbReference type="NCBI Taxonomy" id="28037"/>
    <lineage>
        <taxon>Bacteria</taxon>
        <taxon>Bacillati</taxon>
        <taxon>Bacillota</taxon>
        <taxon>Bacilli</taxon>
        <taxon>Lactobacillales</taxon>
        <taxon>Streptococcaceae</taxon>
        <taxon>Streptococcus</taxon>
        <taxon>Streptococcus mitis group</taxon>
    </lineage>
</organism>